<name>A0A410P5S6_VELA1</name>
<reference evidence="2 3" key="1">
    <citation type="submission" date="2017-01" db="EMBL/GenBank/DDBJ databases">
        <title>First insights into the biology of 'candidatus Vampirococcus archaeovorus'.</title>
        <authorList>
            <person name="Kizina J."/>
            <person name="Jordan S."/>
            <person name="Stueber K."/>
            <person name="Reinhardt R."/>
            <person name="Harder J."/>
        </authorList>
    </citation>
    <scope>NUCLEOTIDE SEQUENCE [LARGE SCALE GENOMIC DNA]</scope>
    <source>
        <strain evidence="2 3">LiM</strain>
    </source>
</reference>
<sequence>MLLFICGRFSALLRISFYYMPIKNKKPGFKPSGPTPHFAPLWDAGQHRRRAQKTGRENPAPFDQARRQLLISCSKRRPDNTWTQHRRMHHPCSKRMHRRRRPSDSMLRWHSRRP</sequence>
<gene>
    <name evidence="2" type="ORF">BU251_07360</name>
</gene>
<dbReference type="AlphaFoldDB" id="A0A410P5S6"/>
<feature type="region of interest" description="Disordered" evidence="1">
    <location>
        <begin position="28"/>
        <end position="114"/>
    </location>
</feature>
<proteinExistence type="predicted"/>
<dbReference type="Proteomes" id="UP000287243">
    <property type="component" value="Chromosome"/>
</dbReference>
<evidence type="ECO:0000256" key="1">
    <source>
        <dbReference type="SAM" id="MobiDB-lite"/>
    </source>
</evidence>
<evidence type="ECO:0000313" key="3">
    <source>
        <dbReference type="Proteomes" id="UP000287243"/>
    </source>
</evidence>
<feature type="compositionally biased region" description="Basic residues" evidence="1">
    <location>
        <begin position="84"/>
        <end position="101"/>
    </location>
</feature>
<accession>A0A410P5S6</accession>
<dbReference type="KEGG" id="vai:BU251_07360"/>
<dbReference type="EMBL" id="CP019384">
    <property type="protein sequence ID" value="QAT17546.1"/>
    <property type="molecule type" value="Genomic_DNA"/>
</dbReference>
<keyword evidence="3" id="KW-1185">Reference proteome</keyword>
<organism evidence="2 3">
    <name type="scientific">Velamenicoccus archaeovorus</name>
    <dbReference type="NCBI Taxonomy" id="1930593"/>
    <lineage>
        <taxon>Bacteria</taxon>
        <taxon>Pseudomonadati</taxon>
        <taxon>Candidatus Omnitrophota</taxon>
        <taxon>Candidatus Velamenicoccus</taxon>
    </lineage>
</organism>
<protein>
    <submittedName>
        <fullName evidence="2">Uncharacterized protein</fullName>
    </submittedName>
</protein>
<evidence type="ECO:0000313" key="2">
    <source>
        <dbReference type="EMBL" id="QAT17546.1"/>
    </source>
</evidence>